<reference evidence="3 4" key="1">
    <citation type="journal article" date="2016" name="Sci. Rep.">
        <title>Peltaster fructicola genome reveals evolution from an invasive phytopathogen to an ectophytic parasite.</title>
        <authorList>
            <person name="Xu C."/>
            <person name="Chen H."/>
            <person name="Gleason M.L."/>
            <person name="Xu J.R."/>
            <person name="Liu H."/>
            <person name="Zhang R."/>
            <person name="Sun G."/>
        </authorList>
    </citation>
    <scope>NUCLEOTIDE SEQUENCE [LARGE SCALE GENOMIC DNA]</scope>
    <source>
        <strain evidence="3 4">LNHT1506</strain>
    </source>
</reference>
<dbReference type="Pfam" id="PF26557">
    <property type="entry name" value="Cullin_AB"/>
    <property type="match status" value="1"/>
</dbReference>
<dbReference type="InterPro" id="IPR036317">
    <property type="entry name" value="Cullin_homology_sf"/>
</dbReference>
<dbReference type="InterPro" id="IPR016158">
    <property type="entry name" value="Cullin_homology"/>
</dbReference>
<dbReference type="GO" id="GO:0031625">
    <property type="term" value="F:ubiquitin protein ligase binding"/>
    <property type="evidence" value="ECO:0007669"/>
    <property type="project" value="InterPro"/>
</dbReference>
<dbReference type="AlphaFoldDB" id="A0A6H0Y043"/>
<evidence type="ECO:0000313" key="3">
    <source>
        <dbReference type="EMBL" id="QIX00377.1"/>
    </source>
</evidence>
<feature type="domain" description="Cullin family profile" evidence="2">
    <location>
        <begin position="507"/>
        <end position="772"/>
    </location>
</feature>
<gene>
    <name evidence="3" type="ORF">AMS68_005894</name>
</gene>
<dbReference type="InterPro" id="IPR057975">
    <property type="entry name" value="TPR_ANAPC2"/>
</dbReference>
<dbReference type="PANTHER" id="PTHR45957:SF1">
    <property type="entry name" value="ANAPHASE-PROMOTING COMPLEX SUBUNIT 2"/>
    <property type="match status" value="1"/>
</dbReference>
<dbReference type="OrthoDB" id="5581181at2759"/>
<dbReference type="GO" id="GO:0070979">
    <property type="term" value="P:protein K11-linked ubiquitination"/>
    <property type="evidence" value="ECO:0007669"/>
    <property type="project" value="TreeGrafter"/>
</dbReference>
<protein>
    <recommendedName>
        <fullName evidence="2">Cullin family profile domain-containing protein</fullName>
    </recommendedName>
</protein>
<dbReference type="InterPro" id="IPR044554">
    <property type="entry name" value="ANAPC2"/>
</dbReference>
<evidence type="ECO:0000259" key="2">
    <source>
        <dbReference type="PROSITE" id="PS50069"/>
    </source>
</evidence>
<dbReference type="PROSITE" id="PS50069">
    <property type="entry name" value="CULLIN_2"/>
    <property type="match status" value="1"/>
</dbReference>
<evidence type="ECO:0000256" key="1">
    <source>
        <dbReference type="PROSITE-ProRule" id="PRU00330"/>
    </source>
</evidence>
<organism evidence="3 4">
    <name type="scientific">Peltaster fructicola</name>
    <dbReference type="NCBI Taxonomy" id="286661"/>
    <lineage>
        <taxon>Eukaryota</taxon>
        <taxon>Fungi</taxon>
        <taxon>Dikarya</taxon>
        <taxon>Ascomycota</taxon>
        <taxon>Pezizomycotina</taxon>
        <taxon>Dothideomycetes</taxon>
        <taxon>Dothideomycetes incertae sedis</taxon>
        <taxon>Peltaster</taxon>
    </lineage>
</organism>
<keyword evidence="4" id="KW-1185">Reference proteome</keyword>
<dbReference type="EMBL" id="CP051142">
    <property type="protein sequence ID" value="QIX00377.1"/>
    <property type="molecule type" value="Genomic_DNA"/>
</dbReference>
<dbReference type="Proteomes" id="UP000503462">
    <property type="component" value="Chromosome 4"/>
</dbReference>
<dbReference type="InterPro" id="IPR059120">
    <property type="entry name" value="Cullin-like_AB"/>
</dbReference>
<proteinExistence type="inferred from homology"/>
<dbReference type="GO" id="GO:0005680">
    <property type="term" value="C:anaphase-promoting complex"/>
    <property type="evidence" value="ECO:0007669"/>
    <property type="project" value="TreeGrafter"/>
</dbReference>
<dbReference type="GO" id="GO:0007091">
    <property type="term" value="P:metaphase/anaphase transition of mitotic cell cycle"/>
    <property type="evidence" value="ECO:0007669"/>
    <property type="project" value="TreeGrafter"/>
</dbReference>
<comment type="similarity">
    <text evidence="1">Belongs to the cullin family.</text>
</comment>
<name>A0A6H0Y043_9PEZI</name>
<dbReference type="SUPFAM" id="SSF75632">
    <property type="entry name" value="Cullin homology domain"/>
    <property type="match status" value="1"/>
</dbReference>
<sequence length="889" mass="99639">MAIARTLDSAIFASIFPPKDYSTPTPQATPELGSIASPGQSFGGFRNTTNAVDIALQTNRAWSIVTAALKQSFDHAVRPNRDFTSAFELLASRDDSKRSLYDWYMNEVTLRFRASRSHYEKLCKVWSVCRRYQLASEPPVGDLATENLHIMETLLLEVNKCMLKSYLSSQEWSSASAAILHNLQYAAYEKWISLVSSLSIRKKLQDSLTTALYYTMIESSAGNDPTDCDDPVQCTCKIDLNHFPLERLEMIGLGGELAERALAAAALRFVNEYLVERRCFRVDWKKRETVADRLMVYAECTLSDALELALSKISHGFRGISQAQKDVLIETAISSVGVYRTASIFDYIKVWPHSEGAILDIKTWLDLKRVSDKAAVCAATDEQLQRRLLHAGASTAEVLGVYVNLINVFNKLDVRGVLLEKVSPTIRNYLRGRSDAVNVLAESLFDSGSPSEEPNTDIELCRAVGQELARATTAENGPARMTDWNDMQWLPDPIDAAPNHKSAWTYDVLTYLLSLFDHDELIKEIESVLAKHLLVSQDPEIISETSLLEHLKTRLDAAKLQNSEVMLKDVRDSVTFERRLRSTEVTVPTPKEIQAAIPPEGITITELYTLFESRMKRTQFQAALKLVATKRSDRFFPKRSRLPLEPEVKLTQEPTMPRASYRILSSSSWPQMQTAEFTMPAVMSGHLQAAEEKFSNFSGQRKLQWRPALSKASVTLELEDRTIKDHNLPAWRVAVINAFGNAPQGEGLSAQQLSQQLDMDDTLVQEALAHWLMRRVLYQKSAGVYAVLERLDMDTGTVAPSLEVETVQALKSQDAVLRENAPMFEAFITNMLSNGGPKEIGGMMGITNMMKMVLPTFTYGDDEVKWLLDQMKSKNLVQEADGDTWAAVA</sequence>
<dbReference type="GO" id="GO:0006511">
    <property type="term" value="P:ubiquitin-dependent protein catabolic process"/>
    <property type="evidence" value="ECO:0007669"/>
    <property type="project" value="InterPro"/>
</dbReference>
<dbReference type="Gene3D" id="3.30.230.130">
    <property type="entry name" value="Cullin, Chain C, Domain 2"/>
    <property type="match status" value="1"/>
</dbReference>
<accession>A0A6H0Y043</accession>
<dbReference type="PANTHER" id="PTHR45957">
    <property type="entry name" value="ANAPHASE-PROMOTING COMPLEX SUBUNIT 2"/>
    <property type="match status" value="1"/>
</dbReference>
<evidence type="ECO:0000313" key="4">
    <source>
        <dbReference type="Proteomes" id="UP000503462"/>
    </source>
</evidence>
<dbReference type="Pfam" id="PF25773">
    <property type="entry name" value="TPR_ANAPC2"/>
    <property type="match status" value="1"/>
</dbReference>